<evidence type="ECO:0000313" key="12">
    <source>
        <dbReference type="EMBL" id="KAH3852334.1"/>
    </source>
</evidence>
<dbReference type="EMBL" id="JAIWYP010000003">
    <property type="protein sequence ID" value="KAH3852334.1"/>
    <property type="molecule type" value="Genomic_DNA"/>
</dbReference>
<feature type="compositionally biased region" description="Basic and acidic residues" evidence="10">
    <location>
        <begin position="213"/>
        <end position="233"/>
    </location>
</feature>
<dbReference type="AlphaFoldDB" id="A0A9D4L6U1"/>
<feature type="region of interest" description="Disordered" evidence="10">
    <location>
        <begin position="76"/>
        <end position="280"/>
    </location>
</feature>
<dbReference type="GO" id="GO:0043488">
    <property type="term" value="P:regulation of mRNA stability"/>
    <property type="evidence" value="ECO:0007669"/>
    <property type="project" value="InterPro"/>
</dbReference>
<accession>A0A9D4L6U1</accession>
<protein>
    <recommendedName>
        <fullName evidence="3">Zinc finger CCCH domain-containing protein 14</fullName>
    </recommendedName>
</protein>
<comment type="subcellular location">
    <subcellularLocation>
        <location evidence="1">Nucleus</location>
    </subcellularLocation>
</comment>
<evidence type="ECO:0000256" key="10">
    <source>
        <dbReference type="SAM" id="MobiDB-lite"/>
    </source>
</evidence>
<feature type="region of interest" description="Disordered" evidence="10">
    <location>
        <begin position="320"/>
        <end position="421"/>
    </location>
</feature>
<comment type="caution">
    <text evidence="12">The sequence shown here is derived from an EMBL/GenBank/DDBJ whole genome shotgun (WGS) entry which is preliminary data.</text>
</comment>
<keyword evidence="13" id="KW-1185">Reference proteome</keyword>
<evidence type="ECO:0000259" key="11">
    <source>
        <dbReference type="PROSITE" id="PS50103"/>
    </source>
</evidence>
<dbReference type="Gene3D" id="1.20.1390.10">
    <property type="entry name" value="PWI domain"/>
    <property type="match status" value="1"/>
</dbReference>
<feature type="compositionally biased region" description="Basic and acidic residues" evidence="10">
    <location>
        <begin position="376"/>
        <end position="386"/>
    </location>
</feature>
<feature type="domain" description="C3H1-type" evidence="11">
    <location>
        <begin position="648"/>
        <end position="668"/>
    </location>
</feature>
<dbReference type="GO" id="GO:0005737">
    <property type="term" value="C:cytoplasm"/>
    <property type="evidence" value="ECO:0007669"/>
    <property type="project" value="TreeGrafter"/>
</dbReference>
<evidence type="ECO:0000256" key="3">
    <source>
        <dbReference type="ARBA" id="ARBA00015071"/>
    </source>
</evidence>
<dbReference type="InterPro" id="IPR000571">
    <property type="entry name" value="Znf_CCCH"/>
</dbReference>
<feature type="region of interest" description="Disordered" evidence="10">
    <location>
        <begin position="588"/>
        <end position="621"/>
    </location>
</feature>
<dbReference type="FunFam" id="4.10.1000.30:FF:000001">
    <property type="entry name" value="Zinc finger CCCH domain-containing protein 14"/>
    <property type="match status" value="1"/>
</dbReference>
<proteinExistence type="inferred from homology"/>
<dbReference type="Pfam" id="PF14608">
    <property type="entry name" value="zf-CCCH_2"/>
    <property type="match status" value="3"/>
</dbReference>
<feature type="compositionally biased region" description="Basic and acidic residues" evidence="10">
    <location>
        <begin position="320"/>
        <end position="342"/>
    </location>
</feature>
<dbReference type="Proteomes" id="UP000828390">
    <property type="component" value="Unassembled WGS sequence"/>
</dbReference>
<organism evidence="12 13">
    <name type="scientific">Dreissena polymorpha</name>
    <name type="common">Zebra mussel</name>
    <name type="synonym">Mytilus polymorpha</name>
    <dbReference type="NCBI Taxonomy" id="45954"/>
    <lineage>
        <taxon>Eukaryota</taxon>
        <taxon>Metazoa</taxon>
        <taxon>Spiralia</taxon>
        <taxon>Lophotrochozoa</taxon>
        <taxon>Mollusca</taxon>
        <taxon>Bivalvia</taxon>
        <taxon>Autobranchia</taxon>
        <taxon>Heteroconchia</taxon>
        <taxon>Euheterodonta</taxon>
        <taxon>Imparidentia</taxon>
        <taxon>Neoheterodontei</taxon>
        <taxon>Myida</taxon>
        <taxon>Dreissenoidea</taxon>
        <taxon>Dreissenidae</taxon>
        <taxon>Dreissena</taxon>
    </lineage>
</organism>
<feature type="compositionally biased region" description="Acidic residues" evidence="10">
    <location>
        <begin position="598"/>
        <end position="608"/>
    </location>
</feature>
<dbReference type="GO" id="GO:0008143">
    <property type="term" value="F:poly(A) binding"/>
    <property type="evidence" value="ECO:0007669"/>
    <property type="project" value="InterPro"/>
</dbReference>
<dbReference type="PANTHER" id="PTHR14738:SF29">
    <property type="entry name" value="ZINC FINGER CCCH DOMAIN-CONTAINING PROTEIN 14"/>
    <property type="match status" value="1"/>
</dbReference>
<gene>
    <name evidence="12" type="ORF">DPMN_094840</name>
</gene>
<feature type="region of interest" description="Disordered" evidence="10">
    <location>
        <begin position="433"/>
        <end position="493"/>
    </location>
</feature>
<evidence type="ECO:0000256" key="7">
    <source>
        <dbReference type="ARBA" id="ARBA00022833"/>
    </source>
</evidence>
<dbReference type="Gene3D" id="4.10.1000.30">
    <property type="match status" value="1"/>
</dbReference>
<dbReference type="PANTHER" id="PTHR14738">
    <property type="entry name" value="ZINC FINGER CCCH DOMAIN-CONTAINING PROTEIN 14"/>
    <property type="match status" value="1"/>
</dbReference>
<feature type="compositionally biased region" description="Basic and acidic residues" evidence="10">
    <location>
        <begin position="187"/>
        <end position="198"/>
    </location>
</feature>
<keyword evidence="4 9" id="KW-0479">Metal-binding</keyword>
<reference evidence="12" key="1">
    <citation type="journal article" date="2019" name="bioRxiv">
        <title>The Genome of the Zebra Mussel, Dreissena polymorpha: A Resource for Invasive Species Research.</title>
        <authorList>
            <person name="McCartney M.A."/>
            <person name="Auch B."/>
            <person name="Kono T."/>
            <person name="Mallez S."/>
            <person name="Zhang Y."/>
            <person name="Obille A."/>
            <person name="Becker A."/>
            <person name="Abrahante J.E."/>
            <person name="Garbe J."/>
            <person name="Badalamenti J.P."/>
            <person name="Herman A."/>
            <person name="Mangelson H."/>
            <person name="Liachko I."/>
            <person name="Sullivan S."/>
            <person name="Sone E.D."/>
            <person name="Koren S."/>
            <person name="Silverstein K.A.T."/>
            <person name="Beckman K.B."/>
            <person name="Gohl D.M."/>
        </authorList>
    </citation>
    <scope>NUCLEOTIDE SEQUENCE</scope>
    <source>
        <strain evidence="12">Duluth1</strain>
        <tissue evidence="12">Whole animal</tissue>
    </source>
</reference>
<feature type="compositionally biased region" description="Basic and acidic residues" evidence="10">
    <location>
        <begin position="482"/>
        <end position="493"/>
    </location>
</feature>
<dbReference type="GO" id="GO:0008270">
    <property type="term" value="F:zinc ion binding"/>
    <property type="evidence" value="ECO:0007669"/>
    <property type="project" value="UniProtKB-KW"/>
</dbReference>
<keyword evidence="8" id="KW-0539">Nucleus</keyword>
<feature type="compositionally biased region" description="Acidic residues" evidence="10">
    <location>
        <begin position="269"/>
        <end position="278"/>
    </location>
</feature>
<feature type="compositionally biased region" description="Basic and acidic residues" evidence="10">
    <location>
        <begin position="145"/>
        <end position="180"/>
    </location>
</feature>
<feature type="compositionally biased region" description="Basic and acidic residues" evidence="10">
    <location>
        <begin position="241"/>
        <end position="254"/>
    </location>
</feature>
<dbReference type="SMART" id="SM00356">
    <property type="entry name" value="ZnF_C3H1"/>
    <property type="match status" value="2"/>
</dbReference>
<evidence type="ECO:0000256" key="9">
    <source>
        <dbReference type="PROSITE-ProRule" id="PRU00723"/>
    </source>
</evidence>
<evidence type="ECO:0000256" key="8">
    <source>
        <dbReference type="ARBA" id="ARBA00023242"/>
    </source>
</evidence>
<dbReference type="InterPro" id="IPR040366">
    <property type="entry name" value="Nab2/ZC3H14"/>
</dbReference>
<dbReference type="OrthoDB" id="5589010at2759"/>
<evidence type="ECO:0000256" key="1">
    <source>
        <dbReference type="ARBA" id="ARBA00004123"/>
    </source>
</evidence>
<evidence type="ECO:0000256" key="5">
    <source>
        <dbReference type="ARBA" id="ARBA00022737"/>
    </source>
</evidence>
<name>A0A9D4L6U1_DREPO</name>
<sequence length="716" mass="80107">MEIGTEISQKIRSAIKAKLIELGAYVDDELPDYIMVMVANKKTQRQMTDDLSLFLSSNTEKFTSWLHGLLKKLQSINTGEPSSSKHKVKEKEKHKLEKKKPKPLPSEKPTEKPKTIKPAEAVDSQRPRKSSTGEVGRQRKSSMGETERVKKGDKEKRASLDEKLVRPAEPETTDEIKLSEDTDEFREEAKEIAKKELVKSNSSVGKPPPAKVAKSDRTSDVKKPRSSLEEPSRSKQQSAPERSKERTHSSDSRRKPSSYVGTVKRKYELEEEEEEEYDPLNPAVGSVASVVKGPSRKSSVPKAMQANKSLLMKAVNEAEKSISSSKKVDEGVRSDERPVEVKHRLKTAAGQQLMSRSKRHEMNAKSSMHSAESDEEPPKKTRRSSDGFENLKYTVRNEGAAGEKPAAKVSPKSRTSAIAPARVATSALRELNKISSSQARQHVIAADSEESLQSVEAYGPPLPDTRLVQRTSQQEDDLDLEESPREDNSPDPEIRQLLDETNETILDLNELNDDLRYERFKDDIRVTPSEPQFIVTLDGMDPGLLSTVPETRSHPVQTVKPVVKEKIQPVKLPEAPVNSVKQLGPPKIRPFNISLKDSDDEEEGEEEAPSAGSPLKSPPESPRILERCRFWPACANGNTCQYIHPSVPCKMFPLCKFGDKCMYIHPNCRFDAQCTRHDCPYTHSSKRSFGPTVIHKIVQVPMQPFFPTSPATDVFP</sequence>
<feature type="zinc finger region" description="C3H1-type" evidence="9">
    <location>
        <begin position="622"/>
        <end position="647"/>
    </location>
</feature>
<keyword evidence="6 9" id="KW-0863">Zinc-finger</keyword>
<keyword evidence="5" id="KW-0677">Repeat</keyword>
<dbReference type="GO" id="GO:0005634">
    <property type="term" value="C:nucleus"/>
    <property type="evidence" value="ECO:0007669"/>
    <property type="project" value="UniProtKB-SubCell"/>
</dbReference>
<keyword evidence="7 9" id="KW-0862">Zinc</keyword>
<evidence type="ECO:0000313" key="13">
    <source>
        <dbReference type="Proteomes" id="UP000828390"/>
    </source>
</evidence>
<evidence type="ECO:0000256" key="6">
    <source>
        <dbReference type="ARBA" id="ARBA00022771"/>
    </source>
</evidence>
<feature type="domain" description="C3H1-type" evidence="11">
    <location>
        <begin position="622"/>
        <end position="647"/>
    </location>
</feature>
<reference evidence="12" key="2">
    <citation type="submission" date="2020-11" db="EMBL/GenBank/DDBJ databases">
        <authorList>
            <person name="McCartney M.A."/>
            <person name="Auch B."/>
            <person name="Kono T."/>
            <person name="Mallez S."/>
            <person name="Becker A."/>
            <person name="Gohl D.M."/>
            <person name="Silverstein K.A.T."/>
            <person name="Koren S."/>
            <person name="Bechman K.B."/>
            <person name="Herman A."/>
            <person name="Abrahante J.E."/>
            <person name="Garbe J."/>
        </authorList>
    </citation>
    <scope>NUCLEOTIDE SEQUENCE</scope>
    <source>
        <strain evidence="12">Duluth1</strain>
        <tissue evidence="12">Whole animal</tissue>
    </source>
</reference>
<dbReference type="PROSITE" id="PS50103">
    <property type="entry name" value="ZF_C3H1"/>
    <property type="match status" value="2"/>
</dbReference>
<comment type="similarity">
    <text evidence="2">Belongs to the ZC3H14 family.</text>
</comment>
<feature type="zinc finger region" description="C3H1-type" evidence="9">
    <location>
        <begin position="648"/>
        <end position="668"/>
    </location>
</feature>
<evidence type="ECO:0000256" key="4">
    <source>
        <dbReference type="ARBA" id="ARBA00022723"/>
    </source>
</evidence>
<evidence type="ECO:0000256" key="2">
    <source>
        <dbReference type="ARBA" id="ARBA00008423"/>
    </source>
</evidence>